<gene>
    <name evidence="2" type="ORF">GUJ93_ZPchr0011g28519</name>
</gene>
<evidence type="ECO:0000313" key="3">
    <source>
        <dbReference type="Proteomes" id="UP000729402"/>
    </source>
</evidence>
<accession>A0A8J5WH00</accession>
<dbReference type="AlphaFoldDB" id="A0A8J5WH00"/>
<dbReference type="EMBL" id="JAAALK010000081">
    <property type="protein sequence ID" value="KAG8091035.1"/>
    <property type="molecule type" value="Genomic_DNA"/>
</dbReference>
<protein>
    <submittedName>
        <fullName evidence="2">Uncharacterized protein</fullName>
    </submittedName>
</protein>
<feature type="region of interest" description="Disordered" evidence="1">
    <location>
        <begin position="44"/>
        <end position="78"/>
    </location>
</feature>
<reference evidence="2" key="2">
    <citation type="submission" date="2021-02" db="EMBL/GenBank/DDBJ databases">
        <authorList>
            <person name="Kimball J.A."/>
            <person name="Haas M.W."/>
            <person name="Macchietto M."/>
            <person name="Kono T."/>
            <person name="Duquette J."/>
            <person name="Shao M."/>
        </authorList>
    </citation>
    <scope>NUCLEOTIDE SEQUENCE</scope>
    <source>
        <tissue evidence="2">Fresh leaf tissue</tissue>
    </source>
</reference>
<proteinExistence type="predicted"/>
<feature type="region of interest" description="Disordered" evidence="1">
    <location>
        <begin position="1"/>
        <end position="26"/>
    </location>
</feature>
<feature type="compositionally biased region" description="Basic and acidic residues" evidence="1">
    <location>
        <begin position="44"/>
        <end position="60"/>
    </location>
</feature>
<keyword evidence="3" id="KW-1185">Reference proteome</keyword>
<evidence type="ECO:0000256" key="1">
    <source>
        <dbReference type="SAM" id="MobiDB-lite"/>
    </source>
</evidence>
<sequence>MPPPLWNPSSNPRTPPPTAVAARGSLAPSLAYRHRARSEVAFHEHNELDLDDGSKSDLDTAAHGGGFGSETSASPSVPGMPTAMGVGGGATPIASVGCSLWGRYCSTKFLTATHKAGDYLQRRYRIILRSTMGPIDVYLVSQFEKKFEGIDASIIDMWKTTSDV</sequence>
<comment type="caution">
    <text evidence="2">The sequence shown here is derived from an EMBL/GenBank/DDBJ whole genome shotgun (WGS) entry which is preliminary data.</text>
</comment>
<dbReference type="OrthoDB" id="1743261at2759"/>
<dbReference type="Proteomes" id="UP000729402">
    <property type="component" value="Unassembled WGS sequence"/>
</dbReference>
<name>A0A8J5WH00_ZIZPA</name>
<reference evidence="2" key="1">
    <citation type="journal article" date="2021" name="bioRxiv">
        <title>Whole Genome Assembly and Annotation of Northern Wild Rice, Zizania palustris L., Supports a Whole Genome Duplication in the Zizania Genus.</title>
        <authorList>
            <person name="Haas M."/>
            <person name="Kono T."/>
            <person name="Macchietto M."/>
            <person name="Millas R."/>
            <person name="McGilp L."/>
            <person name="Shao M."/>
            <person name="Duquette J."/>
            <person name="Hirsch C.N."/>
            <person name="Kimball J."/>
        </authorList>
    </citation>
    <scope>NUCLEOTIDE SEQUENCE</scope>
    <source>
        <tissue evidence="2">Fresh leaf tissue</tissue>
    </source>
</reference>
<organism evidence="2 3">
    <name type="scientific">Zizania palustris</name>
    <name type="common">Northern wild rice</name>
    <dbReference type="NCBI Taxonomy" id="103762"/>
    <lineage>
        <taxon>Eukaryota</taxon>
        <taxon>Viridiplantae</taxon>
        <taxon>Streptophyta</taxon>
        <taxon>Embryophyta</taxon>
        <taxon>Tracheophyta</taxon>
        <taxon>Spermatophyta</taxon>
        <taxon>Magnoliopsida</taxon>
        <taxon>Liliopsida</taxon>
        <taxon>Poales</taxon>
        <taxon>Poaceae</taxon>
        <taxon>BOP clade</taxon>
        <taxon>Oryzoideae</taxon>
        <taxon>Oryzeae</taxon>
        <taxon>Zizaniinae</taxon>
        <taxon>Zizania</taxon>
    </lineage>
</organism>
<evidence type="ECO:0000313" key="2">
    <source>
        <dbReference type="EMBL" id="KAG8091035.1"/>
    </source>
</evidence>